<evidence type="ECO:0000256" key="2">
    <source>
        <dbReference type="SAM" id="MobiDB-lite"/>
    </source>
</evidence>
<evidence type="ECO:0000256" key="1">
    <source>
        <dbReference type="PROSITE-ProRule" id="PRU00723"/>
    </source>
</evidence>
<dbReference type="InterPro" id="IPR041679">
    <property type="entry name" value="DNA2/NAM7-like_C"/>
</dbReference>
<dbReference type="Proteomes" id="UP000494165">
    <property type="component" value="Unassembled WGS sequence"/>
</dbReference>
<dbReference type="CDD" id="cd18077">
    <property type="entry name" value="DEXXQc_HELZ"/>
    <property type="match status" value="1"/>
</dbReference>
<dbReference type="InterPro" id="IPR000571">
    <property type="entry name" value="Znf_CCCH"/>
</dbReference>
<feature type="compositionally biased region" description="Polar residues" evidence="2">
    <location>
        <begin position="1473"/>
        <end position="1482"/>
    </location>
</feature>
<dbReference type="SUPFAM" id="SSF52540">
    <property type="entry name" value="P-loop containing nucleoside triphosphate hydrolases"/>
    <property type="match status" value="1"/>
</dbReference>
<feature type="compositionally biased region" description="Pro residues" evidence="2">
    <location>
        <begin position="1058"/>
        <end position="1078"/>
    </location>
</feature>
<dbReference type="Pfam" id="PF13087">
    <property type="entry name" value="AAA_12"/>
    <property type="match status" value="1"/>
</dbReference>
<proteinExistence type="predicted"/>
<feature type="region of interest" description="Disordered" evidence="2">
    <location>
        <begin position="1458"/>
        <end position="1482"/>
    </location>
</feature>
<sequence>MSKKKESVDDEDKWRWRPPPRGLVADAYTLCESWKTEGTCRYGVQCVEAHGEEELEEWRQRFEERKARLATATYIENLLDKWNTSDDKSSVIAEKLPAGVLSLTCEDLANVVAASKHSKTSWTMSAQTTGKTRLRAVALLQDSCREHFRLTEVQIRLGNNPLTAFRPNTNQDWKVPDSAYKNIKPEGKIHYKIKAVFSTDIYGTFRQSIVFDFGSFPVTVKHVSVEVVPGPGKSEEGDSIEADPEEEQERLAEVRSLVVSSAGRWTDGVNATVIPFSSDAYKCLPLTQQPRHALTDIEQELLAAYPVPQPSEFLVSHAVMDRQVTALNFTDRMHQLLFIEELARNDLVSHFNVEVKLLLTSSYLLSTSSAPGSGGGGGGTAKYAPPGELYAQLSLSKDISEDTCSGRLILNNCTSIYISAADEKERLKDVKRTVYEAVIEDKGRSMVYLRLPLGLVKHFNLKADMDFPADVQFQLNRVPFCEWHRAVDQMKSNIRLIFPETLRTPSIPWTPQRQWNDNLDSRLNPKQREAVVAITTPVETPLPPILLIGPFGTGKTYTLAQAIKQILMQPNTKVLVCTHSNSAADLYIKDYLHPYVLEGHEEARPLRIYYTRRWVTTVNQIVQKYCLIDVSETERTFRSPSVEDIDRHRVIVVTLSISMHLSSIGLKKGHFTHILLDEAAQAMECEAIMPLAIADEKTRIVLAGDHMQLSPEVHSPFAREKGLHYSLLERLYDHYPPNFPCKILLCENYRAHEAIINFTSELFYDQKLISSGHQPRHEKHYPLTFYTTRGEDVQDQNSTAYFNNAEVYEIVERVAELRKKWPKEWGRLDEHSIGVMTPYADQVFRIRAELRKRRMGGTSVERVLNVQGKQFRAVFLSTVRTRNTCKTGTKEASAEDVDYGFLSNSKLLNTAITRAQSLVAVIGDPVALCSIGRCRKVWERFINICHQNRSLHGITWANLRAQLDGVEMRCTYTLNPLAPEFVPRQMQSEAAASKPMPNMFMSPQMMYPPTPWKPRVNPSPPLRAPIIRQPAPPNFFPPPYPGQPPRMPPQMPGMRPQPMHPPMTQPHAAPPPPPPPRVPVQQRIMPPERVGGANPETDQLKQIQFLSNVHFPPERHPSPASSANSWETNSMMSEKIIPRRMYPAVQQQPIRPMPHHPGVAPPPPVSTPPRVSPMQALLPPNYTLEMMLVDTTAQYEWHRHLIETCGPEIGAKFVEMIVSANNKKKVLPEVKTSIPQLQPMVQQMPPQHIAHNRQPQMMPPVTHIMSPTAMSAPMSHQHLMPMQGAASHQQQLSPMTQHKQNEVVEDVVRSLDKLLASSSIAEKAKMMNNMPDRIPLPPQFENQYVNRMPAAPMKMPLEFHNGNNLPIQMESMDMFNDDPIPLPPDFRRREMERMQHLGSGMSEMSPLTRSRLFHLQQREEPVNRVDSWLNSTPMPSTAPRLSRLESTYTHAPDRLVDRIFSAPSPPHPDHEQPSGNSEIIEQPTTPTLSYASVLRQKPQPNMINPMPKESLLENPFAVLRELGTRSSSQLQSNSNLPYHYYNHN</sequence>
<evidence type="ECO:0000259" key="3">
    <source>
        <dbReference type="PROSITE" id="PS50103"/>
    </source>
</evidence>
<dbReference type="Pfam" id="PF13086">
    <property type="entry name" value="AAA_11"/>
    <property type="match status" value="2"/>
</dbReference>
<feature type="zinc finger region" description="C3H1-type" evidence="1">
    <location>
        <begin position="30"/>
        <end position="53"/>
    </location>
</feature>
<keyword evidence="5" id="KW-1185">Reference proteome</keyword>
<dbReference type="Pfam" id="PF07145">
    <property type="entry name" value="PAM2"/>
    <property type="match status" value="1"/>
</dbReference>
<dbReference type="GO" id="GO:0035194">
    <property type="term" value="P:regulatory ncRNA-mediated post-transcriptional gene silencing"/>
    <property type="evidence" value="ECO:0007669"/>
    <property type="project" value="TreeGrafter"/>
</dbReference>
<name>A0A8S1CDI7_9INSE</name>
<dbReference type="InterPro" id="IPR045055">
    <property type="entry name" value="DNA2/NAM7-like"/>
</dbReference>
<dbReference type="InterPro" id="IPR041677">
    <property type="entry name" value="DNA2/NAM7_AAA_11"/>
</dbReference>
<gene>
    <name evidence="4" type="ORF">CLODIP_2_CD06829</name>
</gene>
<feature type="compositionally biased region" description="Low complexity" evidence="2">
    <location>
        <begin position="1526"/>
        <end position="1536"/>
    </location>
</feature>
<dbReference type="PANTHER" id="PTHR10887">
    <property type="entry name" value="DNA2/NAM7 HELICASE FAMILY"/>
    <property type="match status" value="1"/>
</dbReference>
<keyword evidence="1" id="KW-0862">Zinc</keyword>
<dbReference type="InterPro" id="IPR027417">
    <property type="entry name" value="P-loop_NTPase"/>
</dbReference>
<feature type="region of interest" description="Disordered" evidence="2">
    <location>
        <begin position="1036"/>
        <end position="1078"/>
    </location>
</feature>
<dbReference type="Gene3D" id="4.10.1000.10">
    <property type="entry name" value="Zinc finger, CCCH-type"/>
    <property type="match status" value="1"/>
</dbReference>
<dbReference type="GO" id="GO:0043186">
    <property type="term" value="C:P granule"/>
    <property type="evidence" value="ECO:0007669"/>
    <property type="project" value="TreeGrafter"/>
</dbReference>
<feature type="region of interest" description="Disordered" evidence="2">
    <location>
        <begin position="1524"/>
        <end position="1544"/>
    </location>
</feature>
<dbReference type="OrthoDB" id="5988104at2759"/>
<dbReference type="CDD" id="cd18808">
    <property type="entry name" value="SF1_C_Upf1"/>
    <property type="match status" value="1"/>
</dbReference>
<feature type="compositionally biased region" description="Pro residues" evidence="2">
    <location>
        <begin position="1036"/>
        <end position="1051"/>
    </location>
</feature>
<organism evidence="4 5">
    <name type="scientific">Cloeon dipterum</name>
    <dbReference type="NCBI Taxonomy" id="197152"/>
    <lineage>
        <taxon>Eukaryota</taxon>
        <taxon>Metazoa</taxon>
        <taxon>Ecdysozoa</taxon>
        <taxon>Arthropoda</taxon>
        <taxon>Hexapoda</taxon>
        <taxon>Insecta</taxon>
        <taxon>Pterygota</taxon>
        <taxon>Palaeoptera</taxon>
        <taxon>Ephemeroptera</taxon>
        <taxon>Pisciforma</taxon>
        <taxon>Baetidae</taxon>
        <taxon>Cloeon</taxon>
    </lineage>
</organism>
<dbReference type="GO" id="GO:0005829">
    <property type="term" value="C:cytosol"/>
    <property type="evidence" value="ECO:0007669"/>
    <property type="project" value="TreeGrafter"/>
</dbReference>
<accession>A0A8S1CDI7</accession>
<dbReference type="Gene3D" id="3.40.50.300">
    <property type="entry name" value="P-loop containing nucleotide triphosphate hydrolases"/>
    <property type="match status" value="2"/>
</dbReference>
<dbReference type="InterPro" id="IPR047187">
    <property type="entry name" value="SF1_C_Upf1"/>
</dbReference>
<protein>
    <recommendedName>
        <fullName evidence="3">C3H1-type domain-containing protein</fullName>
    </recommendedName>
</protein>
<dbReference type="Pfam" id="PF00642">
    <property type="entry name" value="zf-CCCH"/>
    <property type="match status" value="1"/>
</dbReference>
<evidence type="ECO:0000313" key="5">
    <source>
        <dbReference type="Proteomes" id="UP000494165"/>
    </source>
</evidence>
<dbReference type="FunFam" id="3.40.50.300:FF:000453">
    <property type="entry name" value="Probable helicase with zinc finger domain"/>
    <property type="match status" value="1"/>
</dbReference>
<dbReference type="PRINTS" id="PR01217">
    <property type="entry name" value="PRICHEXTENSN"/>
</dbReference>
<evidence type="ECO:0000313" key="4">
    <source>
        <dbReference type="EMBL" id="CAB3368324.1"/>
    </source>
</evidence>
<dbReference type="EMBL" id="CADEPI010000037">
    <property type="protein sequence ID" value="CAB3368324.1"/>
    <property type="molecule type" value="Genomic_DNA"/>
</dbReference>
<dbReference type="InterPro" id="IPR049569">
    <property type="entry name" value="HELZ_DEAD-box_1"/>
</dbReference>
<dbReference type="GO" id="GO:0004386">
    <property type="term" value="F:helicase activity"/>
    <property type="evidence" value="ECO:0007669"/>
    <property type="project" value="InterPro"/>
</dbReference>
<dbReference type="InterPro" id="IPR009818">
    <property type="entry name" value="PAM2_motif"/>
</dbReference>
<keyword evidence="1" id="KW-0863">Zinc-finger</keyword>
<feature type="domain" description="C3H1-type" evidence="3">
    <location>
        <begin position="30"/>
        <end position="53"/>
    </location>
</feature>
<dbReference type="FunFam" id="3.40.50.300:FF:000419">
    <property type="entry name" value="Probable helicase with zinc finger domain"/>
    <property type="match status" value="1"/>
</dbReference>
<dbReference type="GO" id="GO:0008270">
    <property type="term" value="F:zinc ion binding"/>
    <property type="evidence" value="ECO:0007669"/>
    <property type="project" value="UniProtKB-KW"/>
</dbReference>
<keyword evidence="1" id="KW-0479">Metal-binding</keyword>
<reference evidence="4 5" key="1">
    <citation type="submission" date="2020-04" db="EMBL/GenBank/DDBJ databases">
        <authorList>
            <person name="Alioto T."/>
            <person name="Alioto T."/>
            <person name="Gomez Garrido J."/>
        </authorList>
    </citation>
    <scope>NUCLEOTIDE SEQUENCE [LARGE SCALE GENOMIC DNA]</scope>
</reference>
<dbReference type="PROSITE" id="PS50103">
    <property type="entry name" value="ZF_C3H1"/>
    <property type="match status" value="1"/>
</dbReference>
<comment type="caution">
    <text evidence="4">The sequence shown here is derived from an EMBL/GenBank/DDBJ whole genome shotgun (WGS) entry which is preliminary data.</text>
</comment>
<dbReference type="PANTHER" id="PTHR10887:SF365">
    <property type="entry name" value="HELICASE WITH ZINC FINGER DOMAIN-RELATED"/>
    <property type="match status" value="1"/>
</dbReference>